<dbReference type="EMBL" id="MRYD01000072">
    <property type="protein sequence ID" value="OSZ59534.1"/>
    <property type="molecule type" value="Genomic_DNA"/>
</dbReference>
<sequence>MRKRAWWILPLAGAAAIGVHRARSGPSGDDRAHDRWLTVTVNRPAEEVRPGGQLPPPLRAFDERIEVDVRPAPGARGTELAVRLKQPPGGARTSLPGRLAGQDPRQDLRLALRETKALLEAGEVLHPDTPPTTRETPGGKLVGLLVRRSGGEGVL</sequence>
<dbReference type="InterPro" id="IPR023393">
    <property type="entry name" value="START-like_dom_sf"/>
</dbReference>
<proteinExistence type="predicted"/>
<evidence type="ECO:0000313" key="1">
    <source>
        <dbReference type="EMBL" id="OSZ59534.1"/>
    </source>
</evidence>
<comment type="caution">
    <text evidence="1">The sequence shown here is derived from an EMBL/GenBank/DDBJ whole genome shotgun (WGS) entry which is preliminary data.</text>
</comment>
<accession>A0ABX3YJA2</accession>
<dbReference type="Gene3D" id="3.30.530.20">
    <property type="match status" value="1"/>
</dbReference>
<gene>
    <name evidence="1" type="ORF">OQI_15645</name>
</gene>
<organism evidence="1 2">
    <name type="scientific">Streptomyces pharetrae CZA14</name>
    <dbReference type="NCBI Taxonomy" id="1144883"/>
    <lineage>
        <taxon>Bacteria</taxon>
        <taxon>Bacillati</taxon>
        <taxon>Actinomycetota</taxon>
        <taxon>Actinomycetes</taxon>
        <taxon>Kitasatosporales</taxon>
        <taxon>Streptomycetaceae</taxon>
        <taxon>Streptomyces</taxon>
    </lineage>
</organism>
<keyword evidence="2" id="KW-1185">Reference proteome</keyword>
<protein>
    <submittedName>
        <fullName evidence="1">Uncharacterized protein</fullName>
    </submittedName>
</protein>
<reference evidence="1 2" key="1">
    <citation type="submission" date="2016-12" db="EMBL/GenBank/DDBJ databases">
        <title>Genome Mining:The Detection of Biosynthetic Gene Clusters to Aid in the Expression of Curamycin A produced by Streptomyces sp. strain CZA14.</title>
        <authorList>
            <person name="Durrell K.A."/>
            <person name="Kirby B.M."/>
            <person name="Khan W."/>
            <person name="Mthethwa T."/>
            <person name="Le Roes-Hill M."/>
        </authorList>
    </citation>
    <scope>NUCLEOTIDE SEQUENCE [LARGE SCALE GENOMIC DNA]</scope>
    <source>
        <strain evidence="1 2">CZA14</strain>
    </source>
</reference>
<dbReference type="RefSeq" id="WP_086169968.1">
    <property type="nucleotide sequence ID" value="NZ_MRYD01000072.1"/>
</dbReference>
<dbReference type="Proteomes" id="UP000194266">
    <property type="component" value="Unassembled WGS sequence"/>
</dbReference>
<name>A0ABX3YJA2_9ACTN</name>
<evidence type="ECO:0000313" key="2">
    <source>
        <dbReference type="Proteomes" id="UP000194266"/>
    </source>
</evidence>